<dbReference type="PRINTS" id="PR00081">
    <property type="entry name" value="GDHRDH"/>
</dbReference>
<sequence>MTFQDNMLRGQVAIVTGGTSGIGLATVRCLAALGVTVTAVGIGIDRQLAIHGVAFRELDVTDAAAMADLIADFDRLDILVNAAGIGVRFDEHDAAVFERVIAVNLTAPLRLSTLARPVMARSGGGSIINLSSMYATFGNQDAPGYASSKGGIDQLTRSLALAYAEDGIRVNAVAPGWIDTAMLAPLKAEEDIATAVLTRTPMGRFGEPDEVADVIAFLCSPAARFVNGVTLPVDGGYLCA</sequence>
<dbReference type="InterPro" id="IPR051122">
    <property type="entry name" value="SDR_DHRS6-like"/>
</dbReference>
<dbReference type="InterPro" id="IPR036291">
    <property type="entry name" value="NAD(P)-bd_dom_sf"/>
</dbReference>
<name>A0A246JIK1_9SPHN</name>
<dbReference type="Gene3D" id="3.40.50.720">
    <property type="entry name" value="NAD(P)-binding Rossmann-like Domain"/>
    <property type="match status" value="1"/>
</dbReference>
<dbReference type="GO" id="GO:0016491">
    <property type="term" value="F:oxidoreductase activity"/>
    <property type="evidence" value="ECO:0007669"/>
    <property type="project" value="UniProtKB-KW"/>
</dbReference>
<dbReference type="PRINTS" id="PR00080">
    <property type="entry name" value="SDRFAMILY"/>
</dbReference>
<dbReference type="InterPro" id="IPR002347">
    <property type="entry name" value="SDR_fam"/>
</dbReference>
<accession>A0A246JIK1</accession>
<organism evidence="3 4">
    <name type="scientific">Sphingopyxis witflariensis</name>
    <dbReference type="NCBI Taxonomy" id="173675"/>
    <lineage>
        <taxon>Bacteria</taxon>
        <taxon>Pseudomonadati</taxon>
        <taxon>Pseudomonadota</taxon>
        <taxon>Alphaproteobacteria</taxon>
        <taxon>Sphingomonadales</taxon>
        <taxon>Sphingomonadaceae</taxon>
        <taxon>Sphingopyxis</taxon>
    </lineage>
</organism>
<dbReference type="InterPro" id="IPR020904">
    <property type="entry name" value="Sc_DH/Rdtase_CS"/>
</dbReference>
<dbReference type="AlphaFoldDB" id="A0A246JIK1"/>
<evidence type="ECO:0000256" key="1">
    <source>
        <dbReference type="ARBA" id="ARBA00006484"/>
    </source>
</evidence>
<protein>
    <submittedName>
        <fullName evidence="3">2-deoxy-D-gluconate 3-dehydrogenase</fullName>
    </submittedName>
</protein>
<comment type="caution">
    <text evidence="3">The sequence shown here is derived from an EMBL/GenBank/DDBJ whole genome shotgun (WGS) entry which is preliminary data.</text>
</comment>
<keyword evidence="4" id="KW-1185">Reference proteome</keyword>
<dbReference type="Pfam" id="PF13561">
    <property type="entry name" value="adh_short_C2"/>
    <property type="match status" value="1"/>
</dbReference>
<dbReference type="PANTHER" id="PTHR43477">
    <property type="entry name" value="DIHYDROANTICAPSIN 7-DEHYDROGENASE"/>
    <property type="match status" value="1"/>
</dbReference>
<reference evidence="3 4" key="1">
    <citation type="journal article" date="2002" name="Int. J. Syst. Evol. Microbiol.">
        <title>Sphingopyxis witflariensis sp. nov., isolated from activated sludge.</title>
        <authorList>
            <person name="Kampfer P."/>
            <person name="Witzenberger R."/>
            <person name="Denner E.B."/>
            <person name="Busse H.J."/>
            <person name="Neef A."/>
        </authorList>
    </citation>
    <scope>NUCLEOTIDE SEQUENCE [LARGE SCALE GENOMIC DNA]</scope>
    <source>
        <strain evidence="3 4">DSM 14551</strain>
    </source>
</reference>
<keyword evidence="2" id="KW-0560">Oxidoreductase</keyword>
<evidence type="ECO:0000256" key="2">
    <source>
        <dbReference type="ARBA" id="ARBA00023002"/>
    </source>
</evidence>
<proteinExistence type="inferred from homology"/>
<dbReference type="Proteomes" id="UP000197097">
    <property type="component" value="Unassembled WGS sequence"/>
</dbReference>
<evidence type="ECO:0000313" key="3">
    <source>
        <dbReference type="EMBL" id="OWQ92454.1"/>
    </source>
</evidence>
<dbReference type="FunFam" id="3.40.50.720:FF:000084">
    <property type="entry name" value="Short-chain dehydrogenase reductase"/>
    <property type="match status" value="1"/>
</dbReference>
<evidence type="ECO:0000313" key="4">
    <source>
        <dbReference type="Proteomes" id="UP000197097"/>
    </source>
</evidence>
<dbReference type="PROSITE" id="PS00061">
    <property type="entry name" value="ADH_SHORT"/>
    <property type="match status" value="1"/>
</dbReference>
<comment type="similarity">
    <text evidence="1">Belongs to the short-chain dehydrogenases/reductases (SDR) family.</text>
</comment>
<dbReference type="EMBL" id="NISJ01000013">
    <property type="protein sequence ID" value="OWQ92454.1"/>
    <property type="molecule type" value="Genomic_DNA"/>
</dbReference>
<dbReference type="OrthoDB" id="9804774at2"/>
<dbReference type="PANTHER" id="PTHR43477:SF1">
    <property type="entry name" value="DIHYDROANTICAPSIN 7-DEHYDROGENASE"/>
    <property type="match status" value="1"/>
</dbReference>
<dbReference type="CDD" id="cd05233">
    <property type="entry name" value="SDR_c"/>
    <property type="match status" value="1"/>
</dbReference>
<dbReference type="SUPFAM" id="SSF51735">
    <property type="entry name" value="NAD(P)-binding Rossmann-fold domains"/>
    <property type="match status" value="1"/>
</dbReference>
<gene>
    <name evidence="3" type="ORF">CDQ91_18390</name>
</gene>